<accession>A0A6N7PSE3</accession>
<dbReference type="GO" id="GO:0006508">
    <property type="term" value="P:proteolysis"/>
    <property type="evidence" value="ECO:0007669"/>
    <property type="project" value="UniProtKB-KW"/>
</dbReference>
<gene>
    <name evidence="2" type="ORF">GF068_23755</name>
</gene>
<reference evidence="2 3" key="1">
    <citation type="submission" date="2019-10" db="EMBL/GenBank/DDBJ databases">
        <title>A soil myxobacterium in the family Polyangiaceae.</title>
        <authorList>
            <person name="Li Y."/>
            <person name="Wang J."/>
        </authorList>
    </citation>
    <scope>NUCLEOTIDE SEQUENCE [LARGE SCALE GENOMIC DNA]</scope>
    <source>
        <strain evidence="2 3">DSM 14734</strain>
    </source>
</reference>
<dbReference type="GO" id="GO:0008233">
    <property type="term" value="F:peptidase activity"/>
    <property type="evidence" value="ECO:0007669"/>
    <property type="project" value="UniProtKB-KW"/>
</dbReference>
<keyword evidence="2" id="KW-0378">Hydrolase</keyword>
<dbReference type="InterPro" id="IPR025748">
    <property type="entry name" value="PrcB_C_dom"/>
</dbReference>
<dbReference type="AlphaFoldDB" id="A0A6N7PSE3"/>
<keyword evidence="2" id="KW-0645">Protease</keyword>
<feature type="domain" description="PrcB C-terminal" evidence="1">
    <location>
        <begin position="124"/>
        <end position="182"/>
    </location>
</feature>
<name>A0A6N7PSE3_9BACT</name>
<comment type="caution">
    <text evidence="2">The sequence shown here is derived from an EMBL/GenBank/DDBJ whole genome shotgun (WGS) entry which is preliminary data.</text>
</comment>
<keyword evidence="3" id="KW-1185">Reference proteome</keyword>
<organism evidence="2 3">
    <name type="scientific">Polyangium spumosum</name>
    <dbReference type="NCBI Taxonomy" id="889282"/>
    <lineage>
        <taxon>Bacteria</taxon>
        <taxon>Pseudomonadati</taxon>
        <taxon>Myxococcota</taxon>
        <taxon>Polyangia</taxon>
        <taxon>Polyangiales</taxon>
        <taxon>Polyangiaceae</taxon>
        <taxon>Polyangium</taxon>
    </lineage>
</organism>
<evidence type="ECO:0000313" key="3">
    <source>
        <dbReference type="Proteomes" id="UP000440224"/>
    </source>
</evidence>
<evidence type="ECO:0000313" key="2">
    <source>
        <dbReference type="EMBL" id="MRG94913.1"/>
    </source>
</evidence>
<dbReference type="OrthoDB" id="7063364at2"/>
<proteinExistence type="predicted"/>
<evidence type="ECO:0000259" key="1">
    <source>
        <dbReference type="Pfam" id="PF14343"/>
    </source>
</evidence>
<dbReference type="EMBL" id="WJIE01000006">
    <property type="protein sequence ID" value="MRG94913.1"/>
    <property type="molecule type" value="Genomic_DNA"/>
</dbReference>
<dbReference type="Proteomes" id="UP000440224">
    <property type="component" value="Unassembled WGS sequence"/>
</dbReference>
<dbReference type="Pfam" id="PF14343">
    <property type="entry name" value="PrcB_C"/>
    <property type="match status" value="1"/>
</dbReference>
<protein>
    <submittedName>
        <fullName evidence="2">Protease complex subunit PrcB family protein</fullName>
    </submittedName>
</protein>
<sequence length="216" mass="23305">MPRFHVPGPGKAECVVELERPGSCRAPRPGGIMKTFSRKNVLGWALVAIVSCTALGEASAREGVGRTPRAPNPGEIALPFRDLEARASGRPRGELRTLLTNARLYQAFVGSPPPEDLNFQREWVVLYAAGTMPTGGYEADISYIGRSTDGRTLTIETRLIEPGATCFVTQALTNPYVLVRFPRPEATRRVVFSHVSEVRECGSDPMPGIGGAAPSE</sequence>